<dbReference type="PANTHER" id="PTHR47163:SF2">
    <property type="entry name" value="SI:DKEY-17M8.2"/>
    <property type="match status" value="1"/>
</dbReference>
<evidence type="ECO:0000313" key="3">
    <source>
        <dbReference type="Proteomes" id="UP000031668"/>
    </source>
</evidence>
<comment type="caution">
    <text evidence="2">The sequence shown here is derived from an EMBL/GenBank/DDBJ whole genome shotgun (WGS) entry which is preliminary data.</text>
</comment>
<dbReference type="Proteomes" id="UP000031668">
    <property type="component" value="Unassembled WGS sequence"/>
</dbReference>
<name>A0A0C2M8W5_THEKT</name>
<keyword evidence="3" id="KW-1185">Reference proteome</keyword>
<accession>A0A0C2M8W5</accession>
<dbReference type="Pfam" id="PF12762">
    <property type="entry name" value="DDE_Tnp_IS1595"/>
    <property type="match status" value="1"/>
</dbReference>
<dbReference type="AlphaFoldDB" id="A0A0C2M8W5"/>
<dbReference type="OrthoDB" id="6412411at2759"/>
<sequence length="135" mass="16299">MFGGIERAENGHKHFFVELVDDRTESTLLEIIQRRIRPHIMIISDGWKAYTSLEEYGYIHEVVIHDDNFVDPVVPYIHTQNTENTRLVLKRFLRKHGIHKAPHDYEYIAEFFFRWQNNDVFQSFIDLIQTKYQFN</sequence>
<dbReference type="SMART" id="SM01126">
    <property type="entry name" value="DDE_Tnp_IS1595"/>
    <property type="match status" value="1"/>
</dbReference>
<reference evidence="2 3" key="1">
    <citation type="journal article" date="2014" name="Genome Biol. Evol.">
        <title>The genome of the myxosporean Thelohanellus kitauei shows adaptations to nutrient acquisition within its fish host.</title>
        <authorList>
            <person name="Yang Y."/>
            <person name="Xiong J."/>
            <person name="Zhou Z."/>
            <person name="Huo F."/>
            <person name="Miao W."/>
            <person name="Ran C."/>
            <person name="Liu Y."/>
            <person name="Zhang J."/>
            <person name="Feng J."/>
            <person name="Wang M."/>
            <person name="Wang M."/>
            <person name="Wang L."/>
            <person name="Yao B."/>
        </authorList>
    </citation>
    <scope>NUCLEOTIDE SEQUENCE [LARGE SCALE GENOMIC DNA]</scope>
    <source>
        <strain evidence="2">Wuqing</strain>
    </source>
</reference>
<proteinExistence type="predicted"/>
<dbReference type="InterPro" id="IPR024445">
    <property type="entry name" value="Tnp_ISXO2-like"/>
</dbReference>
<dbReference type="InterPro" id="IPR053164">
    <property type="entry name" value="IS1016-like_transposase"/>
</dbReference>
<evidence type="ECO:0000313" key="2">
    <source>
        <dbReference type="EMBL" id="KII60754.1"/>
    </source>
</evidence>
<feature type="domain" description="ISXO2-like transposase" evidence="1">
    <location>
        <begin position="1"/>
        <end position="116"/>
    </location>
</feature>
<evidence type="ECO:0000259" key="1">
    <source>
        <dbReference type="SMART" id="SM01126"/>
    </source>
</evidence>
<dbReference type="PANTHER" id="PTHR47163">
    <property type="entry name" value="DDE_TNP_IS1595 DOMAIN-CONTAINING PROTEIN"/>
    <property type="match status" value="1"/>
</dbReference>
<organism evidence="2 3">
    <name type="scientific">Thelohanellus kitauei</name>
    <name type="common">Myxosporean</name>
    <dbReference type="NCBI Taxonomy" id="669202"/>
    <lineage>
        <taxon>Eukaryota</taxon>
        <taxon>Metazoa</taxon>
        <taxon>Cnidaria</taxon>
        <taxon>Myxozoa</taxon>
        <taxon>Myxosporea</taxon>
        <taxon>Bivalvulida</taxon>
        <taxon>Platysporina</taxon>
        <taxon>Myxobolidae</taxon>
        <taxon>Thelohanellus</taxon>
    </lineage>
</organism>
<dbReference type="EMBL" id="JWZT01005451">
    <property type="protein sequence ID" value="KII60754.1"/>
    <property type="molecule type" value="Genomic_DNA"/>
</dbReference>
<protein>
    <recommendedName>
        <fullName evidence="1">ISXO2-like transposase domain-containing protein</fullName>
    </recommendedName>
</protein>
<gene>
    <name evidence="2" type="ORF">RF11_03990</name>
</gene>